<proteinExistence type="predicted"/>
<dbReference type="Proteomes" id="UP001497700">
    <property type="component" value="Unassembled WGS sequence"/>
</dbReference>
<dbReference type="EMBL" id="MU393673">
    <property type="protein sequence ID" value="KAI4858927.1"/>
    <property type="molecule type" value="Genomic_DNA"/>
</dbReference>
<evidence type="ECO:0000313" key="1">
    <source>
        <dbReference type="EMBL" id="KAI4858927.1"/>
    </source>
</evidence>
<evidence type="ECO:0000313" key="2">
    <source>
        <dbReference type="Proteomes" id="UP001497700"/>
    </source>
</evidence>
<comment type="caution">
    <text evidence="1">The sequence shown here is derived from an EMBL/GenBank/DDBJ whole genome shotgun (WGS) entry which is preliminary data.</text>
</comment>
<keyword evidence="1" id="KW-0378">Hydrolase</keyword>
<protein>
    <submittedName>
        <fullName evidence="1">Glycoside hydrolase family 43 protein</fullName>
    </submittedName>
</protein>
<name>A0ACB9YI97_9PEZI</name>
<sequence length="326" mass="35606">MLLSTLPALLLASWASIARAQYPDPGACSGECFTHDPAVVKRADGKYFRFSTLDLIGISTADNLAGPWTRSGSVIQGKSVINMAGNDVLWAPDVVYIRGIYYCFYSVSTSGSQTSAIGYATSTTMESGSWKDQGIVVTSTSSSPYNAIDSNVVNGTGPNEWYLQWGSYWNNIYQARVAINGEYVFRSGNERQIGYEPSGNHKMEGAFIWKRDNLWYQFLSRGICCTYNPDTDPIDQVYHVTVCRSDNPAGPYVDKNGVACTNGGGTTVLASHGNIYAPGGQGVFTDPAHGDVLYYHYLDLTVGVAYAQSKFGWNVLQWTDGWPTIV</sequence>
<reference evidence="1 2" key="1">
    <citation type="journal article" date="2022" name="New Phytol.">
        <title>Ecological generalism drives hyperdiversity of secondary metabolite gene clusters in xylarialean endophytes.</title>
        <authorList>
            <person name="Franco M.E.E."/>
            <person name="Wisecaver J.H."/>
            <person name="Arnold A.E."/>
            <person name="Ju Y.M."/>
            <person name="Slot J.C."/>
            <person name="Ahrendt S."/>
            <person name="Moore L.P."/>
            <person name="Eastman K.E."/>
            <person name="Scott K."/>
            <person name="Konkel Z."/>
            <person name="Mondo S.J."/>
            <person name="Kuo A."/>
            <person name="Hayes R.D."/>
            <person name="Haridas S."/>
            <person name="Andreopoulos B."/>
            <person name="Riley R."/>
            <person name="LaButti K."/>
            <person name="Pangilinan J."/>
            <person name="Lipzen A."/>
            <person name="Amirebrahimi M."/>
            <person name="Yan J."/>
            <person name="Adam C."/>
            <person name="Keymanesh K."/>
            <person name="Ng V."/>
            <person name="Louie K."/>
            <person name="Northen T."/>
            <person name="Drula E."/>
            <person name="Henrissat B."/>
            <person name="Hsieh H.M."/>
            <person name="Youens-Clark K."/>
            <person name="Lutzoni F."/>
            <person name="Miadlikowska J."/>
            <person name="Eastwood D.C."/>
            <person name="Hamelin R.C."/>
            <person name="Grigoriev I.V."/>
            <person name="U'Ren J.M."/>
        </authorList>
    </citation>
    <scope>NUCLEOTIDE SEQUENCE [LARGE SCALE GENOMIC DNA]</scope>
    <source>
        <strain evidence="1 2">CBS 119005</strain>
    </source>
</reference>
<keyword evidence="2" id="KW-1185">Reference proteome</keyword>
<organism evidence="1 2">
    <name type="scientific">Hypoxylon rubiginosum</name>
    <dbReference type="NCBI Taxonomy" id="110542"/>
    <lineage>
        <taxon>Eukaryota</taxon>
        <taxon>Fungi</taxon>
        <taxon>Dikarya</taxon>
        <taxon>Ascomycota</taxon>
        <taxon>Pezizomycotina</taxon>
        <taxon>Sordariomycetes</taxon>
        <taxon>Xylariomycetidae</taxon>
        <taxon>Xylariales</taxon>
        <taxon>Hypoxylaceae</taxon>
        <taxon>Hypoxylon</taxon>
    </lineage>
</organism>
<accession>A0ACB9YI97</accession>
<gene>
    <name evidence="1" type="ORF">F4820DRAFT_441319</name>
</gene>